<dbReference type="InterPro" id="IPR000182">
    <property type="entry name" value="GNAT_dom"/>
</dbReference>
<dbReference type="Proteomes" id="UP000741013">
    <property type="component" value="Unassembled WGS sequence"/>
</dbReference>
<feature type="domain" description="N-acetyltransferase" evidence="3">
    <location>
        <begin position="13"/>
        <end position="157"/>
    </location>
</feature>
<evidence type="ECO:0000256" key="2">
    <source>
        <dbReference type="ARBA" id="ARBA00023315"/>
    </source>
</evidence>
<dbReference type="PROSITE" id="PS51186">
    <property type="entry name" value="GNAT"/>
    <property type="match status" value="1"/>
</dbReference>
<dbReference type="CDD" id="cd04301">
    <property type="entry name" value="NAT_SF"/>
    <property type="match status" value="1"/>
</dbReference>
<dbReference type="SUPFAM" id="SSF55729">
    <property type="entry name" value="Acyl-CoA N-acyltransferases (Nat)"/>
    <property type="match status" value="1"/>
</dbReference>
<evidence type="ECO:0000259" key="3">
    <source>
        <dbReference type="PROSITE" id="PS51186"/>
    </source>
</evidence>
<evidence type="ECO:0000313" key="5">
    <source>
        <dbReference type="Proteomes" id="UP000741013"/>
    </source>
</evidence>
<dbReference type="Gene3D" id="3.40.630.30">
    <property type="match status" value="1"/>
</dbReference>
<dbReference type="InterPro" id="IPR050680">
    <property type="entry name" value="YpeA/RimI_acetyltransf"/>
</dbReference>
<evidence type="ECO:0000313" key="4">
    <source>
        <dbReference type="EMBL" id="MBP2181688.1"/>
    </source>
</evidence>
<organism evidence="4 5">
    <name type="scientific">Amycolatopsis magusensis</name>
    <dbReference type="NCBI Taxonomy" id="882444"/>
    <lineage>
        <taxon>Bacteria</taxon>
        <taxon>Bacillati</taxon>
        <taxon>Actinomycetota</taxon>
        <taxon>Actinomycetes</taxon>
        <taxon>Pseudonocardiales</taxon>
        <taxon>Pseudonocardiaceae</taxon>
        <taxon>Amycolatopsis</taxon>
    </lineage>
</organism>
<gene>
    <name evidence="4" type="ORF">JOM49_003214</name>
</gene>
<accession>A0ABS4PS65</accession>
<dbReference type="InterPro" id="IPR016181">
    <property type="entry name" value="Acyl_CoA_acyltransferase"/>
</dbReference>
<comment type="caution">
    <text evidence="4">The sequence shown here is derived from an EMBL/GenBank/DDBJ whole genome shotgun (WGS) entry which is preliminary data.</text>
</comment>
<dbReference type="EMBL" id="JAGGMS010000001">
    <property type="protein sequence ID" value="MBP2181688.1"/>
    <property type="molecule type" value="Genomic_DNA"/>
</dbReference>
<name>A0ABS4PS65_9PSEU</name>
<sequence>MTEATTKTRSDRLSIRLARPADLPTLTGVLADREFVEDRLARQQLRAGWLLTAWWDGEAVGGMYVWRDLAEEDELREHLPGVPLLTHIEIAPGHRGRGIGTELIRHGEAQLAAAGTTRVALAVEVTNERAERLYRRLGYREWAHGLITCYAEEVLADGRRKSRPETCRVLVKPL</sequence>
<reference evidence="4 5" key="1">
    <citation type="submission" date="2021-03" db="EMBL/GenBank/DDBJ databases">
        <title>Sequencing the genomes of 1000 actinobacteria strains.</title>
        <authorList>
            <person name="Klenk H.-P."/>
        </authorList>
    </citation>
    <scope>NUCLEOTIDE SEQUENCE [LARGE SCALE GENOMIC DNA]</scope>
    <source>
        <strain evidence="4 5">DSM 45510</strain>
    </source>
</reference>
<dbReference type="Pfam" id="PF00583">
    <property type="entry name" value="Acetyltransf_1"/>
    <property type="match status" value="1"/>
</dbReference>
<proteinExistence type="predicted"/>
<keyword evidence="1" id="KW-0808">Transferase</keyword>
<dbReference type="RefSeq" id="WP_308158752.1">
    <property type="nucleotide sequence ID" value="NZ_JAGGMS010000001.1"/>
</dbReference>
<evidence type="ECO:0000256" key="1">
    <source>
        <dbReference type="ARBA" id="ARBA00022679"/>
    </source>
</evidence>
<dbReference type="PANTHER" id="PTHR43420">
    <property type="entry name" value="ACETYLTRANSFERASE"/>
    <property type="match status" value="1"/>
</dbReference>
<keyword evidence="5" id="KW-1185">Reference proteome</keyword>
<keyword evidence="2" id="KW-0012">Acyltransferase</keyword>
<protein>
    <submittedName>
        <fullName evidence="4">Ribosomal protein S18 acetylase RimI-like enzyme</fullName>
    </submittedName>
</protein>